<evidence type="ECO:0000256" key="3">
    <source>
        <dbReference type="ARBA" id="ARBA00023163"/>
    </source>
</evidence>
<dbReference type="Gene3D" id="2.30.30.140">
    <property type="match status" value="2"/>
</dbReference>
<dbReference type="AlphaFoldDB" id="A0AAE0LG06"/>
<keyword evidence="8" id="KW-1185">Reference proteome</keyword>
<sequence>MFHAHTIVTGSTEEVPLSSSLVARIPRPRPHVNSHDAASAEAPRKMPRTALLDNSTSSAGRRSSSDQSARNFSAGESVAACVTSSEGTNRWIVATVVQYMPEREMYQVRDEEAGEGDTQVYTLTPGHLVALPKSNSTREQNNLPPGSIVLAVYPGTTTFYKATIVSSARRYKSGDYGDYTLEFEDDGDVGGLPQRPVEFRHVVPYVSIS</sequence>
<evidence type="ECO:0000256" key="5">
    <source>
        <dbReference type="SAM" id="MobiDB-lite"/>
    </source>
</evidence>
<evidence type="ECO:0000256" key="4">
    <source>
        <dbReference type="ARBA" id="ARBA00023242"/>
    </source>
</evidence>
<dbReference type="FunFam" id="2.30.30.140:FF:000061">
    <property type="entry name" value="SAGA-associated factor 29 isoform X6"/>
    <property type="match status" value="1"/>
</dbReference>
<comment type="subcellular location">
    <subcellularLocation>
        <location evidence="1">Nucleus</location>
    </subcellularLocation>
</comment>
<dbReference type="InterPro" id="IPR037802">
    <property type="entry name" value="SGF29"/>
</dbReference>
<reference evidence="7 8" key="1">
    <citation type="journal article" date="2015" name="Genome Biol. Evol.">
        <title>Comparative Genomics of a Bacterivorous Green Alga Reveals Evolutionary Causalities and Consequences of Phago-Mixotrophic Mode of Nutrition.</title>
        <authorList>
            <person name="Burns J.A."/>
            <person name="Paasch A."/>
            <person name="Narechania A."/>
            <person name="Kim E."/>
        </authorList>
    </citation>
    <scope>NUCLEOTIDE SEQUENCE [LARGE SCALE GENOMIC DNA]</scope>
    <source>
        <strain evidence="7 8">PLY_AMNH</strain>
    </source>
</reference>
<keyword evidence="4" id="KW-0539">Nucleus</keyword>
<dbReference type="InterPro" id="IPR047288">
    <property type="entry name" value="Tudor_SGF29_rpt1"/>
</dbReference>
<dbReference type="CDD" id="cd20393">
    <property type="entry name" value="Tudor_SGF29_rpt1"/>
    <property type="match status" value="1"/>
</dbReference>
<keyword evidence="2" id="KW-0805">Transcription regulation</keyword>
<dbReference type="GO" id="GO:0000124">
    <property type="term" value="C:SAGA complex"/>
    <property type="evidence" value="ECO:0007669"/>
    <property type="project" value="InterPro"/>
</dbReference>
<feature type="region of interest" description="Disordered" evidence="5">
    <location>
        <begin position="23"/>
        <end position="74"/>
    </location>
</feature>
<dbReference type="PANTHER" id="PTHR21539:SF0">
    <property type="entry name" value="SAGA-ASSOCIATED FACTOR 29"/>
    <property type="match status" value="1"/>
</dbReference>
<name>A0AAE0LG06_9CHLO</name>
<proteinExistence type="predicted"/>
<dbReference type="InterPro" id="IPR010750">
    <property type="entry name" value="SGF29_tudor-like_dom"/>
</dbReference>
<feature type="compositionally biased region" description="Low complexity" evidence="5">
    <location>
        <begin position="55"/>
        <end position="70"/>
    </location>
</feature>
<gene>
    <name evidence="7" type="ORF">CYMTET_8917</name>
</gene>
<dbReference type="InterPro" id="IPR047287">
    <property type="entry name" value="Tudor_SGF29_rpt2"/>
</dbReference>
<dbReference type="GO" id="GO:0005634">
    <property type="term" value="C:nucleus"/>
    <property type="evidence" value="ECO:0007669"/>
    <property type="project" value="UniProtKB-SubCell"/>
</dbReference>
<dbReference type="EMBL" id="LGRX02002819">
    <property type="protein sequence ID" value="KAK3283384.1"/>
    <property type="molecule type" value="Genomic_DNA"/>
</dbReference>
<dbReference type="PROSITE" id="PS51518">
    <property type="entry name" value="SGF29_C"/>
    <property type="match status" value="1"/>
</dbReference>
<evidence type="ECO:0000313" key="7">
    <source>
        <dbReference type="EMBL" id="KAK3283384.1"/>
    </source>
</evidence>
<accession>A0AAE0LG06</accession>
<keyword evidence="3" id="KW-0804">Transcription</keyword>
<comment type="caution">
    <text evidence="7">The sequence shown here is derived from an EMBL/GenBank/DDBJ whole genome shotgun (WGS) entry which is preliminary data.</text>
</comment>
<organism evidence="7 8">
    <name type="scientific">Cymbomonas tetramitiformis</name>
    <dbReference type="NCBI Taxonomy" id="36881"/>
    <lineage>
        <taxon>Eukaryota</taxon>
        <taxon>Viridiplantae</taxon>
        <taxon>Chlorophyta</taxon>
        <taxon>Pyramimonadophyceae</taxon>
        <taxon>Pyramimonadales</taxon>
        <taxon>Pyramimonadaceae</taxon>
        <taxon>Cymbomonas</taxon>
    </lineage>
</organism>
<evidence type="ECO:0000256" key="1">
    <source>
        <dbReference type="ARBA" id="ARBA00004123"/>
    </source>
</evidence>
<protein>
    <recommendedName>
        <fullName evidence="6">SGF29 C-terminal domain-containing protein</fullName>
    </recommendedName>
</protein>
<dbReference type="Proteomes" id="UP001190700">
    <property type="component" value="Unassembled WGS sequence"/>
</dbReference>
<dbReference type="PANTHER" id="PTHR21539">
    <property type="entry name" value="SAGA-ASSOCIATED FACTOR 29"/>
    <property type="match status" value="1"/>
</dbReference>
<dbReference type="CDD" id="cd20394">
    <property type="entry name" value="Tudor_SGF29_rpt2"/>
    <property type="match status" value="1"/>
</dbReference>
<evidence type="ECO:0000259" key="6">
    <source>
        <dbReference type="PROSITE" id="PS51518"/>
    </source>
</evidence>
<feature type="domain" description="SGF29 C-terminal" evidence="6">
    <location>
        <begin position="68"/>
        <end position="209"/>
    </location>
</feature>
<evidence type="ECO:0000313" key="8">
    <source>
        <dbReference type="Proteomes" id="UP001190700"/>
    </source>
</evidence>
<evidence type="ECO:0000256" key="2">
    <source>
        <dbReference type="ARBA" id="ARBA00023015"/>
    </source>
</evidence>
<dbReference type="Pfam" id="PF07039">
    <property type="entry name" value="SGF29_Tudor"/>
    <property type="match status" value="1"/>
</dbReference>